<dbReference type="OrthoDB" id="1447402at2"/>
<evidence type="ECO:0000313" key="2">
    <source>
        <dbReference type="EMBL" id="EAR11869.1"/>
    </source>
</evidence>
<dbReference type="HOGENOM" id="CLU_2555386_0_0_10"/>
<keyword evidence="1" id="KW-0472">Membrane</keyword>
<reference evidence="2 3" key="1">
    <citation type="submission" date="2006-02" db="EMBL/GenBank/DDBJ databases">
        <authorList>
            <person name="Murray A."/>
            <person name="Staley J."/>
            <person name="Ferriera S."/>
            <person name="Johnson J."/>
            <person name="Kravitz S."/>
            <person name="Halpern A."/>
            <person name="Remington K."/>
            <person name="Beeson K."/>
            <person name="Tran B."/>
            <person name="Rogers Y.-H."/>
            <person name="Friedman R."/>
            <person name="Venter J.C."/>
        </authorList>
    </citation>
    <scope>NUCLEOTIDE SEQUENCE [LARGE SCALE GENOMIC DNA]</scope>
    <source>
        <strain evidence="2 3">23-P</strain>
    </source>
</reference>
<sequence length="82" mass="9566">MLFTQQKYSEFGINIFEYAAIFEFLIAPFSDFKILLFSTITITAVLLLCKLDDAWRRKYPKTYSKINFSFDKKTGSVSIAIF</sequence>
<protein>
    <submittedName>
        <fullName evidence="2">Uncharacterized protein</fullName>
    </submittedName>
</protein>
<accession>A4C166</accession>
<comment type="caution">
    <text evidence="2">The sequence shown here is derived from an EMBL/GenBank/DDBJ whole genome shotgun (WGS) entry which is preliminary data.</text>
</comment>
<evidence type="ECO:0000313" key="3">
    <source>
        <dbReference type="Proteomes" id="UP000003053"/>
    </source>
</evidence>
<evidence type="ECO:0000256" key="1">
    <source>
        <dbReference type="SAM" id="Phobius"/>
    </source>
</evidence>
<keyword evidence="3" id="KW-1185">Reference proteome</keyword>
<name>A4C166_9FLAO</name>
<organism evidence="2 3">
    <name type="scientific">Polaribacter irgensii 23-P</name>
    <dbReference type="NCBI Taxonomy" id="313594"/>
    <lineage>
        <taxon>Bacteria</taxon>
        <taxon>Pseudomonadati</taxon>
        <taxon>Bacteroidota</taxon>
        <taxon>Flavobacteriia</taxon>
        <taxon>Flavobacteriales</taxon>
        <taxon>Flavobacteriaceae</taxon>
    </lineage>
</organism>
<proteinExistence type="predicted"/>
<dbReference type="eggNOG" id="ENOG5032U67">
    <property type="taxonomic scope" value="Bacteria"/>
</dbReference>
<dbReference type="EMBL" id="AAOG01000003">
    <property type="protein sequence ID" value="EAR11869.1"/>
    <property type="molecule type" value="Genomic_DNA"/>
</dbReference>
<keyword evidence="1" id="KW-1133">Transmembrane helix</keyword>
<keyword evidence="1" id="KW-0812">Transmembrane</keyword>
<dbReference type="Proteomes" id="UP000003053">
    <property type="component" value="Unassembled WGS sequence"/>
</dbReference>
<gene>
    <name evidence="2" type="ORF">PI23P_11067</name>
</gene>
<feature type="transmembrane region" description="Helical" evidence="1">
    <location>
        <begin position="32"/>
        <end position="51"/>
    </location>
</feature>
<dbReference type="AlphaFoldDB" id="A4C166"/>